<feature type="transmembrane region" description="Helical" evidence="3">
    <location>
        <begin position="361"/>
        <end position="378"/>
    </location>
</feature>
<keyword evidence="5" id="KW-1185">Reference proteome</keyword>
<dbReference type="InterPro" id="IPR050829">
    <property type="entry name" value="CorA_MIT"/>
</dbReference>
<dbReference type="GO" id="GO:0046873">
    <property type="term" value="F:metal ion transmembrane transporter activity"/>
    <property type="evidence" value="ECO:0007669"/>
    <property type="project" value="InterPro"/>
</dbReference>
<dbReference type="EMBL" id="CABFNP030001195">
    <property type="protein sequence ID" value="CAI6091893.1"/>
    <property type="molecule type" value="Genomic_DNA"/>
</dbReference>
<dbReference type="PANTHER" id="PTHR47685">
    <property type="entry name" value="MAGNESIUM TRANSPORT PROTEIN CORA"/>
    <property type="match status" value="1"/>
</dbReference>
<dbReference type="Gene3D" id="1.20.58.340">
    <property type="entry name" value="Magnesium transport protein CorA, transmembrane region"/>
    <property type="match status" value="1"/>
</dbReference>
<dbReference type="Pfam" id="PF01544">
    <property type="entry name" value="CorA"/>
    <property type="match status" value="1"/>
</dbReference>
<evidence type="ECO:0000313" key="5">
    <source>
        <dbReference type="Proteomes" id="UP001160390"/>
    </source>
</evidence>
<keyword evidence="3" id="KW-0812">Transmembrane</keyword>
<evidence type="ECO:0000256" key="1">
    <source>
        <dbReference type="SAM" id="Coils"/>
    </source>
</evidence>
<feature type="compositionally biased region" description="Basic residues" evidence="2">
    <location>
        <begin position="426"/>
        <end position="435"/>
    </location>
</feature>
<dbReference type="Proteomes" id="UP001160390">
    <property type="component" value="Unassembled WGS sequence"/>
</dbReference>
<keyword evidence="3" id="KW-1133">Transmembrane helix</keyword>
<evidence type="ECO:0000256" key="3">
    <source>
        <dbReference type="SAM" id="Phobius"/>
    </source>
</evidence>
<reference evidence="4" key="1">
    <citation type="submission" date="2023-01" db="EMBL/GenBank/DDBJ databases">
        <authorList>
            <person name="Piombo E."/>
        </authorList>
    </citation>
    <scope>NUCLEOTIDE SEQUENCE</scope>
</reference>
<gene>
    <name evidence="4" type="ORF">CCHLO57077_00006054</name>
</gene>
<sequence>MPYFCFSPMDTSLAKFKEEQEKHHELLNIYKDSAIHGSPTLDEWYYHFGPDSDKEKDHRNRDQVVFKFLKGAKDIKSPAPSEKDEKDSDGQSADTFIRVNQLWVWTIADEWLITATSVVFDNEHDTSQPQSVADMSKLVVEYCIGSYERQPKPQELISIGKIFSQYVNQLGRLETTLFEEFREQTQSWQQQEAASRISSGASPYDKIRKKVEDLFRDIKDIRDELNILRSAAHYQKTVQRKLYGREVKDADLSAETVLNDIREIDVVAERIQLAVNTTLSLQQSEISNYQATLATAQGKTVMAFTFATVLFLPLSFLSSLFALDVSSFQQTPAWAFYVICKFHRPYIHIRTRRILTMNDQVFVSIAVSLVLGFVAFYWHKITKQLLRIFQDADLQKASKDDDFAKTEKKEDSTPPIEPPAVNGKGMYHHFRGHGKAKQESHV</sequence>
<protein>
    <submittedName>
        <fullName evidence="4">Uncharacterized protein</fullName>
    </submittedName>
</protein>
<dbReference type="PANTHER" id="PTHR47685:SF1">
    <property type="entry name" value="MAGNESIUM TRANSPORT PROTEIN CORA"/>
    <property type="match status" value="1"/>
</dbReference>
<dbReference type="InterPro" id="IPR002523">
    <property type="entry name" value="MgTranspt_CorA/ZnTranspt_ZntB"/>
</dbReference>
<feature type="compositionally biased region" description="Basic and acidic residues" evidence="2">
    <location>
        <begin position="400"/>
        <end position="412"/>
    </location>
</feature>
<organism evidence="4 5">
    <name type="scientific">Clonostachys chloroleuca</name>
    <dbReference type="NCBI Taxonomy" id="1926264"/>
    <lineage>
        <taxon>Eukaryota</taxon>
        <taxon>Fungi</taxon>
        <taxon>Dikarya</taxon>
        <taxon>Ascomycota</taxon>
        <taxon>Pezizomycotina</taxon>
        <taxon>Sordariomycetes</taxon>
        <taxon>Hypocreomycetidae</taxon>
        <taxon>Hypocreales</taxon>
        <taxon>Bionectriaceae</taxon>
        <taxon>Clonostachys</taxon>
    </lineage>
</organism>
<feature type="coiled-coil region" evidence="1">
    <location>
        <begin position="204"/>
        <end position="231"/>
    </location>
</feature>
<feature type="region of interest" description="Disordered" evidence="2">
    <location>
        <begin position="400"/>
        <end position="442"/>
    </location>
</feature>
<name>A0AA35Q153_9HYPO</name>
<dbReference type="GO" id="GO:0016020">
    <property type="term" value="C:membrane"/>
    <property type="evidence" value="ECO:0007669"/>
    <property type="project" value="InterPro"/>
</dbReference>
<dbReference type="AlphaFoldDB" id="A0AA35Q153"/>
<comment type="caution">
    <text evidence="4">The sequence shown here is derived from an EMBL/GenBank/DDBJ whole genome shotgun (WGS) entry which is preliminary data.</text>
</comment>
<evidence type="ECO:0000256" key="2">
    <source>
        <dbReference type="SAM" id="MobiDB-lite"/>
    </source>
</evidence>
<keyword evidence="3" id="KW-0472">Membrane</keyword>
<accession>A0AA35Q153</accession>
<keyword evidence="1" id="KW-0175">Coiled coil</keyword>
<evidence type="ECO:0000313" key="4">
    <source>
        <dbReference type="EMBL" id="CAI6091893.1"/>
    </source>
</evidence>
<proteinExistence type="predicted"/>
<feature type="transmembrane region" description="Helical" evidence="3">
    <location>
        <begin position="301"/>
        <end position="323"/>
    </location>
</feature>